<dbReference type="OMA" id="CIGENDY"/>
<dbReference type="Proteomes" id="UP001501920">
    <property type="component" value="Chromosome 1"/>
</dbReference>
<evidence type="ECO:0000256" key="3">
    <source>
        <dbReference type="ARBA" id="ARBA00023134"/>
    </source>
</evidence>
<proteinExistence type="inferred from homology"/>
<dbReference type="PROSITE" id="PS51720">
    <property type="entry name" value="G_AIG1"/>
    <property type="match status" value="1"/>
</dbReference>
<keyword evidence="7" id="KW-1185">Reference proteome</keyword>
<dbReference type="GeneTree" id="ENSGT00940000164100"/>
<dbReference type="Pfam" id="PF04548">
    <property type="entry name" value="AIG1"/>
    <property type="match status" value="1"/>
</dbReference>
<dbReference type="InterPro" id="IPR027417">
    <property type="entry name" value="P-loop_NTPase"/>
</dbReference>
<dbReference type="AlphaFoldDB" id="A0A3B4E0N7"/>
<accession>A0A3B4E0N7</accession>
<dbReference type="Gene3D" id="3.40.50.300">
    <property type="entry name" value="P-loop containing nucleotide triphosphate hydrolases"/>
    <property type="match status" value="1"/>
</dbReference>
<evidence type="ECO:0000256" key="4">
    <source>
        <dbReference type="SAM" id="MobiDB-lite"/>
    </source>
</evidence>
<organism evidence="6 7">
    <name type="scientific">Pygocentrus nattereri</name>
    <name type="common">Red-bellied piranha</name>
    <dbReference type="NCBI Taxonomy" id="42514"/>
    <lineage>
        <taxon>Eukaryota</taxon>
        <taxon>Metazoa</taxon>
        <taxon>Chordata</taxon>
        <taxon>Craniata</taxon>
        <taxon>Vertebrata</taxon>
        <taxon>Euteleostomi</taxon>
        <taxon>Actinopterygii</taxon>
        <taxon>Neopterygii</taxon>
        <taxon>Teleostei</taxon>
        <taxon>Ostariophysi</taxon>
        <taxon>Characiformes</taxon>
        <taxon>Characoidei</taxon>
        <taxon>Pygocentrus</taxon>
    </lineage>
</organism>
<dbReference type="STRING" id="42514.ENSPNAP00000028876"/>
<keyword evidence="3" id="KW-0342">GTP-binding</keyword>
<reference evidence="6" key="2">
    <citation type="submission" date="2025-08" db="UniProtKB">
        <authorList>
            <consortium name="Ensembl"/>
        </authorList>
    </citation>
    <scope>IDENTIFICATION</scope>
</reference>
<keyword evidence="2" id="KW-0547">Nucleotide-binding</keyword>
<evidence type="ECO:0000259" key="5">
    <source>
        <dbReference type="PROSITE" id="PS51720"/>
    </source>
</evidence>
<dbReference type="Ensembl" id="ENSPNAT00000035218.2">
    <property type="protein sequence ID" value="ENSPNAP00000028876.2"/>
    <property type="gene ID" value="ENSPNAG00000003225.2"/>
</dbReference>
<dbReference type="PANTHER" id="PTHR10903">
    <property type="entry name" value="GTPASE, IMAP FAMILY MEMBER-RELATED"/>
    <property type="match status" value="1"/>
</dbReference>
<protein>
    <recommendedName>
        <fullName evidence="5">AIG1-type G domain-containing protein</fullName>
    </recommendedName>
</protein>
<evidence type="ECO:0000256" key="1">
    <source>
        <dbReference type="ARBA" id="ARBA00008535"/>
    </source>
</evidence>
<dbReference type="SUPFAM" id="SSF52540">
    <property type="entry name" value="P-loop containing nucleoside triphosphate hydrolases"/>
    <property type="match status" value="1"/>
</dbReference>
<name>A0A3B4E0N7_PYGNA</name>
<dbReference type="InterPro" id="IPR006703">
    <property type="entry name" value="G_AIG1"/>
</dbReference>
<evidence type="ECO:0000256" key="2">
    <source>
        <dbReference type="ARBA" id="ARBA00022741"/>
    </source>
</evidence>
<comment type="similarity">
    <text evidence="1">Belongs to the TRAFAC class TrmE-Era-EngA-EngB-Septin-like GTPase superfamily. AIG1/Toc34/Toc159-like paraseptin GTPase family. IAN subfamily.</text>
</comment>
<dbReference type="InterPro" id="IPR045058">
    <property type="entry name" value="GIMA/IAN/Toc"/>
</dbReference>
<reference evidence="6" key="3">
    <citation type="submission" date="2025-09" db="UniProtKB">
        <authorList>
            <consortium name="Ensembl"/>
        </authorList>
    </citation>
    <scope>IDENTIFICATION</scope>
</reference>
<gene>
    <name evidence="6" type="primary">GIMAP4</name>
</gene>
<evidence type="ECO:0000313" key="6">
    <source>
        <dbReference type="Ensembl" id="ENSPNAP00000028876.2"/>
    </source>
</evidence>
<dbReference type="PANTHER" id="PTHR10903:SF170">
    <property type="entry name" value="GTPASE IMAP FAMILY MEMBER 7"/>
    <property type="match status" value="1"/>
</dbReference>
<dbReference type="FunFam" id="3.40.50.300:FF:000366">
    <property type="entry name" value="GTPase, IMAP family member 2"/>
    <property type="match status" value="1"/>
</dbReference>
<reference evidence="6 7" key="1">
    <citation type="submission" date="2020-10" db="EMBL/GenBank/DDBJ databases">
        <title>Pygocentrus nattereri (red-bellied piranha) genome, fPygNat1, primary haplotype.</title>
        <authorList>
            <person name="Myers G."/>
            <person name="Meyer A."/>
            <person name="Karagic N."/>
            <person name="Pippel M."/>
            <person name="Winkler S."/>
            <person name="Tracey A."/>
            <person name="Wood J."/>
            <person name="Formenti G."/>
            <person name="Howe K."/>
            <person name="Fedrigo O."/>
            <person name="Jarvis E.D."/>
        </authorList>
    </citation>
    <scope>NUCLEOTIDE SEQUENCE [LARGE SCALE GENOMIC DNA]</scope>
</reference>
<feature type="domain" description="AIG1-type G" evidence="5">
    <location>
        <begin position="9"/>
        <end position="210"/>
    </location>
</feature>
<dbReference type="CDD" id="cd01852">
    <property type="entry name" value="AIG1"/>
    <property type="match status" value="1"/>
</dbReference>
<feature type="region of interest" description="Disordered" evidence="4">
    <location>
        <begin position="242"/>
        <end position="306"/>
    </location>
</feature>
<evidence type="ECO:0000313" key="7">
    <source>
        <dbReference type="Proteomes" id="UP001501920"/>
    </source>
</evidence>
<sequence length="335" mass="38577">VTSATSSGSECLRIVLIGKTGNGKSSTGNTILGRNEFKSSVSMTSVTTKCQKTFGKVLGKSVSVVDTPGLFDTTLSSEEVTQEIVECIKLSTPGPHAFIIVLSVGRITKEEMDTLDLIKDIFGPEAAEFSIVLFTRGDDLGNETIEEYITRSGHADMNKLILDCGGRVHMFNNKDEQDHTQVSGLLRKIEEMIHFDRNNYFTNNMLKVAERTIQRKKEEILRKKEKEIQEGEAALKTQYEKELEEQELHMKSEREQVEEDRRQREKEFEEREGSLRQEHKMKEEKKYRQSTEEKAHFEKEQWEEGKQIEHEMDNQILRKIWVHMSQIGLMLCCHV</sequence>
<dbReference type="GO" id="GO:0005525">
    <property type="term" value="F:GTP binding"/>
    <property type="evidence" value="ECO:0007669"/>
    <property type="project" value="UniProtKB-KW"/>
</dbReference>